<comment type="similarity">
    <text evidence="1">Belongs to the zinc-containing alcohol dehydrogenase family.</text>
</comment>
<feature type="domain" description="Enoyl reductase (ER)" evidence="5">
    <location>
        <begin position="32"/>
        <end position="394"/>
    </location>
</feature>
<dbReference type="Gene3D" id="3.90.180.10">
    <property type="entry name" value="Medium-chain alcohol dehydrogenases, catalytic domain"/>
    <property type="match status" value="1"/>
</dbReference>
<evidence type="ECO:0000256" key="2">
    <source>
        <dbReference type="ARBA" id="ARBA00022723"/>
    </source>
</evidence>
<evidence type="ECO:0000256" key="4">
    <source>
        <dbReference type="ARBA" id="ARBA00023027"/>
    </source>
</evidence>
<dbReference type="Pfam" id="PF00107">
    <property type="entry name" value="ADH_zinc_N"/>
    <property type="match status" value="1"/>
</dbReference>
<dbReference type="InterPro" id="IPR013149">
    <property type="entry name" value="ADH-like_C"/>
</dbReference>
<dbReference type="InterPro" id="IPR023921">
    <property type="entry name" value="ADH_Zn_actinomycetes"/>
</dbReference>
<evidence type="ECO:0000256" key="3">
    <source>
        <dbReference type="ARBA" id="ARBA00022833"/>
    </source>
</evidence>
<dbReference type="EMBL" id="BAAAQK010000009">
    <property type="protein sequence ID" value="GAA1850958.1"/>
    <property type="molecule type" value="Genomic_DNA"/>
</dbReference>
<protein>
    <submittedName>
        <fullName evidence="6">NDMA-dependent alcohol dehydrogenase</fullName>
    </submittedName>
</protein>
<sequence length="398" mass="41913">MSVIVDSGAARTDAPQGATYLRTRGALLWEFGTADTLARWSVEDIEYGAPKKNEAVVKLAASGICHSDYHYLTGDSAVDITPLLGGHEGAGVVVEVGPDTTGVQVGDHVVTTFMPACGRCTWCGIGRSNLCDRGAGLQTGKTLDGTHRVHTPDGTPVAQMTYIGTFSPYVVVPADCLIPVDRDVPLDKLAILGCGVPTGWGSAVNVADVRVGDTVVVVGIGGVGMNAVQGARHAGASNIVVVDPVEWKRKAAISTFGATHEAADLAEADQIVRELTRGVGADRTIMVMGVADPNALQTLLNLTSKGGVLALTNVTAPTQLDAQLNIRNLVLLEKQIRGGMYGSCNPRVDIPRLVALYKSGQLLLDELVTTTYRLDEINQACQDMIDGKNLRGVILFDD</sequence>
<keyword evidence="4" id="KW-0520">NAD</keyword>
<reference evidence="6 7" key="1">
    <citation type="journal article" date="2019" name="Int. J. Syst. Evol. Microbiol.">
        <title>The Global Catalogue of Microorganisms (GCM) 10K type strain sequencing project: providing services to taxonomists for standard genome sequencing and annotation.</title>
        <authorList>
            <consortium name="The Broad Institute Genomics Platform"/>
            <consortium name="The Broad Institute Genome Sequencing Center for Infectious Disease"/>
            <person name="Wu L."/>
            <person name="Ma J."/>
        </authorList>
    </citation>
    <scope>NUCLEOTIDE SEQUENCE [LARGE SCALE GENOMIC DNA]</scope>
    <source>
        <strain evidence="6 7">JCM 16009</strain>
    </source>
</reference>
<keyword evidence="3" id="KW-0862">Zinc</keyword>
<dbReference type="SMART" id="SM00829">
    <property type="entry name" value="PKS_ER"/>
    <property type="match status" value="1"/>
</dbReference>
<dbReference type="InterPro" id="IPR036291">
    <property type="entry name" value="NAD(P)-bd_dom_sf"/>
</dbReference>
<dbReference type="InterPro" id="IPR020843">
    <property type="entry name" value="ER"/>
</dbReference>
<dbReference type="Gene3D" id="3.40.50.720">
    <property type="entry name" value="NAD(P)-binding Rossmann-like Domain"/>
    <property type="match status" value="1"/>
</dbReference>
<dbReference type="SUPFAM" id="SSF51735">
    <property type="entry name" value="NAD(P)-binding Rossmann-fold domains"/>
    <property type="match status" value="1"/>
</dbReference>
<gene>
    <name evidence="6" type="ORF">GCM10009836_33630</name>
</gene>
<evidence type="ECO:0000313" key="6">
    <source>
        <dbReference type="EMBL" id="GAA1850958.1"/>
    </source>
</evidence>
<dbReference type="InterPro" id="IPR011032">
    <property type="entry name" value="GroES-like_sf"/>
</dbReference>
<organism evidence="6 7">
    <name type="scientific">Pseudonocardia ailaonensis</name>
    <dbReference type="NCBI Taxonomy" id="367279"/>
    <lineage>
        <taxon>Bacteria</taxon>
        <taxon>Bacillati</taxon>
        <taxon>Actinomycetota</taxon>
        <taxon>Actinomycetes</taxon>
        <taxon>Pseudonocardiales</taxon>
        <taxon>Pseudonocardiaceae</taxon>
        <taxon>Pseudonocardia</taxon>
    </lineage>
</organism>
<dbReference type="PANTHER" id="PTHR43880">
    <property type="entry name" value="ALCOHOL DEHYDROGENASE"/>
    <property type="match status" value="1"/>
</dbReference>
<name>A0ABN2N4M4_9PSEU</name>
<dbReference type="RefSeq" id="WP_344417616.1">
    <property type="nucleotide sequence ID" value="NZ_BAAAQK010000009.1"/>
</dbReference>
<dbReference type="NCBIfam" id="TIGR03989">
    <property type="entry name" value="Rxyl_3153"/>
    <property type="match status" value="1"/>
</dbReference>
<dbReference type="Proteomes" id="UP001500449">
    <property type="component" value="Unassembled WGS sequence"/>
</dbReference>
<dbReference type="InterPro" id="IPR013154">
    <property type="entry name" value="ADH-like_N"/>
</dbReference>
<dbReference type="PANTHER" id="PTHR43880:SF12">
    <property type="entry name" value="ALCOHOL DEHYDROGENASE CLASS-3"/>
    <property type="match status" value="1"/>
</dbReference>
<evidence type="ECO:0000259" key="5">
    <source>
        <dbReference type="SMART" id="SM00829"/>
    </source>
</evidence>
<dbReference type="SUPFAM" id="SSF50129">
    <property type="entry name" value="GroES-like"/>
    <property type="match status" value="2"/>
</dbReference>
<evidence type="ECO:0000256" key="1">
    <source>
        <dbReference type="ARBA" id="ARBA00008072"/>
    </source>
</evidence>
<dbReference type="Pfam" id="PF08240">
    <property type="entry name" value="ADH_N"/>
    <property type="match status" value="1"/>
</dbReference>
<dbReference type="CDD" id="cd08279">
    <property type="entry name" value="Zn_ADH_class_III"/>
    <property type="match status" value="1"/>
</dbReference>
<accession>A0ABN2N4M4</accession>
<comment type="caution">
    <text evidence="6">The sequence shown here is derived from an EMBL/GenBank/DDBJ whole genome shotgun (WGS) entry which is preliminary data.</text>
</comment>
<proteinExistence type="inferred from homology"/>
<keyword evidence="7" id="KW-1185">Reference proteome</keyword>
<evidence type="ECO:0000313" key="7">
    <source>
        <dbReference type="Proteomes" id="UP001500449"/>
    </source>
</evidence>
<keyword evidence="2" id="KW-0479">Metal-binding</keyword>